<gene>
    <name evidence="1" type="ORF">L1987_52888</name>
</gene>
<dbReference type="EMBL" id="CM042034">
    <property type="protein sequence ID" value="KAI3762458.1"/>
    <property type="molecule type" value="Genomic_DNA"/>
</dbReference>
<proteinExistence type="predicted"/>
<keyword evidence="2" id="KW-1185">Reference proteome</keyword>
<protein>
    <submittedName>
        <fullName evidence="1">Uncharacterized protein</fullName>
    </submittedName>
</protein>
<name>A0ACB9ETQ6_9ASTR</name>
<accession>A0ACB9ETQ6</accession>
<sequence length="227" mass="25930">MDSIHRRCIRGTGLGIILKSPQGDILPKSISCEFQETNNEAEYEALIVGLQLAYDMKIRYLQVYVDSLLITNHFNGSYAGKGERLIKYLEIVKQLSVKFKIFSIIQVPREDNVEADALANLASELKIPERTTIPIIHILSPATEKKNEVSNTEAEEADPRDPEPCQRSWIPPIVKYLQDGEFSKDEKNHRAFRMRISHFIMLDGVLYRKCIAGPYLKCLEDPKAHWG</sequence>
<evidence type="ECO:0000313" key="2">
    <source>
        <dbReference type="Proteomes" id="UP001056120"/>
    </source>
</evidence>
<organism evidence="1 2">
    <name type="scientific">Smallanthus sonchifolius</name>
    <dbReference type="NCBI Taxonomy" id="185202"/>
    <lineage>
        <taxon>Eukaryota</taxon>
        <taxon>Viridiplantae</taxon>
        <taxon>Streptophyta</taxon>
        <taxon>Embryophyta</taxon>
        <taxon>Tracheophyta</taxon>
        <taxon>Spermatophyta</taxon>
        <taxon>Magnoliopsida</taxon>
        <taxon>eudicotyledons</taxon>
        <taxon>Gunneridae</taxon>
        <taxon>Pentapetalae</taxon>
        <taxon>asterids</taxon>
        <taxon>campanulids</taxon>
        <taxon>Asterales</taxon>
        <taxon>Asteraceae</taxon>
        <taxon>Asteroideae</taxon>
        <taxon>Heliantheae alliance</taxon>
        <taxon>Millerieae</taxon>
        <taxon>Smallanthus</taxon>
    </lineage>
</organism>
<dbReference type="Proteomes" id="UP001056120">
    <property type="component" value="Linkage Group LG17"/>
</dbReference>
<comment type="caution">
    <text evidence="1">The sequence shown here is derived from an EMBL/GenBank/DDBJ whole genome shotgun (WGS) entry which is preliminary data.</text>
</comment>
<reference evidence="2" key="1">
    <citation type="journal article" date="2022" name="Mol. Ecol. Resour.">
        <title>The genomes of chicory, endive, great burdock and yacon provide insights into Asteraceae palaeo-polyploidization history and plant inulin production.</title>
        <authorList>
            <person name="Fan W."/>
            <person name="Wang S."/>
            <person name="Wang H."/>
            <person name="Wang A."/>
            <person name="Jiang F."/>
            <person name="Liu H."/>
            <person name="Zhao H."/>
            <person name="Xu D."/>
            <person name="Zhang Y."/>
        </authorList>
    </citation>
    <scope>NUCLEOTIDE SEQUENCE [LARGE SCALE GENOMIC DNA]</scope>
    <source>
        <strain evidence="2">cv. Yunnan</strain>
    </source>
</reference>
<evidence type="ECO:0000313" key="1">
    <source>
        <dbReference type="EMBL" id="KAI3762458.1"/>
    </source>
</evidence>
<reference evidence="1 2" key="2">
    <citation type="journal article" date="2022" name="Mol. Ecol. Resour.">
        <title>The genomes of chicory, endive, great burdock and yacon provide insights into Asteraceae paleo-polyploidization history and plant inulin production.</title>
        <authorList>
            <person name="Fan W."/>
            <person name="Wang S."/>
            <person name="Wang H."/>
            <person name="Wang A."/>
            <person name="Jiang F."/>
            <person name="Liu H."/>
            <person name="Zhao H."/>
            <person name="Xu D."/>
            <person name="Zhang Y."/>
        </authorList>
    </citation>
    <scope>NUCLEOTIDE SEQUENCE [LARGE SCALE GENOMIC DNA]</scope>
    <source>
        <strain evidence="2">cv. Yunnan</strain>
        <tissue evidence="1">Leaves</tissue>
    </source>
</reference>